<evidence type="ECO:0000313" key="1">
    <source>
        <dbReference type="EMBL" id="KAJ0973793.1"/>
    </source>
</evidence>
<sequence>MKFAWLVYVHHSRTAYQISSHGSADAGDGGDDDNMVALAFEVVVVEVNSIMRNEARDLGLISSSIPPPIIARISRTAPGSCCSESKLSIAKVLVVLSFQTLIG</sequence>
<accession>A0A9D5CJQ6</accession>
<evidence type="ECO:0000313" key="2">
    <source>
        <dbReference type="Proteomes" id="UP001085076"/>
    </source>
</evidence>
<proteinExistence type="predicted"/>
<protein>
    <submittedName>
        <fullName evidence="1">Uncharacterized protein</fullName>
    </submittedName>
</protein>
<dbReference type="EMBL" id="JAGGNH010000004">
    <property type="protein sequence ID" value="KAJ0973793.1"/>
    <property type="molecule type" value="Genomic_DNA"/>
</dbReference>
<comment type="caution">
    <text evidence="1">The sequence shown here is derived from an EMBL/GenBank/DDBJ whole genome shotgun (WGS) entry which is preliminary data.</text>
</comment>
<gene>
    <name evidence="1" type="ORF">J5N97_015758</name>
</gene>
<organism evidence="1 2">
    <name type="scientific">Dioscorea zingiberensis</name>
    <dbReference type="NCBI Taxonomy" id="325984"/>
    <lineage>
        <taxon>Eukaryota</taxon>
        <taxon>Viridiplantae</taxon>
        <taxon>Streptophyta</taxon>
        <taxon>Embryophyta</taxon>
        <taxon>Tracheophyta</taxon>
        <taxon>Spermatophyta</taxon>
        <taxon>Magnoliopsida</taxon>
        <taxon>Liliopsida</taxon>
        <taxon>Dioscoreales</taxon>
        <taxon>Dioscoreaceae</taxon>
        <taxon>Dioscorea</taxon>
    </lineage>
</organism>
<reference evidence="1" key="1">
    <citation type="submission" date="2021-03" db="EMBL/GenBank/DDBJ databases">
        <authorList>
            <person name="Li Z."/>
            <person name="Yang C."/>
        </authorList>
    </citation>
    <scope>NUCLEOTIDE SEQUENCE</scope>
    <source>
        <strain evidence="1">Dzin_1.0</strain>
        <tissue evidence="1">Leaf</tissue>
    </source>
</reference>
<keyword evidence="2" id="KW-1185">Reference proteome</keyword>
<name>A0A9D5CJQ6_9LILI</name>
<dbReference type="Proteomes" id="UP001085076">
    <property type="component" value="Miscellaneous, Linkage group lg04"/>
</dbReference>
<reference evidence="1" key="2">
    <citation type="journal article" date="2022" name="Hortic Res">
        <title>The genome of Dioscorea zingiberensis sheds light on the biosynthesis, origin and evolution of the medicinally important diosgenin saponins.</title>
        <authorList>
            <person name="Li Y."/>
            <person name="Tan C."/>
            <person name="Li Z."/>
            <person name="Guo J."/>
            <person name="Li S."/>
            <person name="Chen X."/>
            <person name="Wang C."/>
            <person name="Dai X."/>
            <person name="Yang H."/>
            <person name="Song W."/>
            <person name="Hou L."/>
            <person name="Xu J."/>
            <person name="Tong Z."/>
            <person name="Xu A."/>
            <person name="Yuan X."/>
            <person name="Wang W."/>
            <person name="Yang Q."/>
            <person name="Chen L."/>
            <person name="Sun Z."/>
            <person name="Wang K."/>
            <person name="Pan B."/>
            <person name="Chen J."/>
            <person name="Bao Y."/>
            <person name="Liu F."/>
            <person name="Qi X."/>
            <person name="Gang D.R."/>
            <person name="Wen J."/>
            <person name="Li J."/>
        </authorList>
    </citation>
    <scope>NUCLEOTIDE SEQUENCE</scope>
    <source>
        <strain evidence="1">Dzin_1.0</strain>
    </source>
</reference>
<dbReference type="AlphaFoldDB" id="A0A9D5CJQ6"/>